<evidence type="ECO:0000313" key="2">
    <source>
        <dbReference type="Proteomes" id="UP000190105"/>
    </source>
</evidence>
<protein>
    <submittedName>
        <fullName evidence="1">Uncharacterized protein</fullName>
    </submittedName>
</protein>
<dbReference type="OrthoDB" id="2085013at2"/>
<evidence type="ECO:0000313" key="1">
    <source>
        <dbReference type="EMBL" id="SKA90457.1"/>
    </source>
</evidence>
<name>A0A1T4XLQ0_9CLOT</name>
<dbReference type="AlphaFoldDB" id="A0A1T4XLQ0"/>
<organism evidence="1 2">
    <name type="scientific">Caloramator quimbayensis</name>
    <dbReference type="NCBI Taxonomy" id="1147123"/>
    <lineage>
        <taxon>Bacteria</taxon>
        <taxon>Bacillati</taxon>
        <taxon>Bacillota</taxon>
        <taxon>Clostridia</taxon>
        <taxon>Eubacteriales</taxon>
        <taxon>Clostridiaceae</taxon>
        <taxon>Caloramator</taxon>
    </lineage>
</organism>
<dbReference type="EMBL" id="FUYH01000010">
    <property type="protein sequence ID" value="SKA90457.1"/>
    <property type="molecule type" value="Genomic_DNA"/>
</dbReference>
<keyword evidence="2" id="KW-1185">Reference proteome</keyword>
<gene>
    <name evidence="1" type="ORF">SAMN05443428_11077</name>
</gene>
<sequence length="97" mass="10914">MDKLLIIALFTESIWETIKLIKKEKGINTDRIGAIVVGILICVLAKVDLFKLFGVNLSIEYLGYILTGFIVSRGSNFLHDLLGSVDRIYQNQKNISK</sequence>
<proteinExistence type="predicted"/>
<reference evidence="2" key="1">
    <citation type="submission" date="2017-02" db="EMBL/GenBank/DDBJ databases">
        <authorList>
            <person name="Varghese N."/>
            <person name="Submissions S."/>
        </authorList>
    </citation>
    <scope>NUCLEOTIDE SEQUENCE [LARGE SCALE GENOMIC DNA]</scope>
    <source>
        <strain evidence="2">USBA 833</strain>
    </source>
</reference>
<dbReference type="RefSeq" id="WP_078696607.1">
    <property type="nucleotide sequence ID" value="NZ_FUYH01000010.1"/>
</dbReference>
<accession>A0A1T4XLQ0</accession>
<dbReference type="Proteomes" id="UP000190105">
    <property type="component" value="Unassembled WGS sequence"/>
</dbReference>
<dbReference type="STRING" id="1147123.SAMN05443428_11077"/>